<evidence type="ECO:0000256" key="4">
    <source>
        <dbReference type="ARBA" id="ARBA00022519"/>
    </source>
</evidence>
<keyword evidence="14" id="KW-0697">Rotamase</keyword>
<dbReference type="STRING" id="1123272.SAMN02745824_2604"/>
<protein>
    <recommendedName>
        <fullName evidence="2">Parvulin-like PPIase</fullName>
    </recommendedName>
    <alternativeName>
        <fullName evidence="9">Peptidyl-prolyl cis-trans isomerase plp</fullName>
    </alternativeName>
    <alternativeName>
        <fullName evidence="12">Periplasmic chaperone PpiD</fullName>
    </alternativeName>
    <alternativeName>
        <fullName evidence="13">Periplasmic folding chaperone</fullName>
    </alternativeName>
    <alternativeName>
        <fullName evidence="10">Rotamase plp</fullName>
    </alternativeName>
</protein>
<evidence type="ECO:0000259" key="15">
    <source>
        <dbReference type="PROSITE" id="PS50198"/>
    </source>
</evidence>
<evidence type="ECO:0000256" key="12">
    <source>
        <dbReference type="ARBA" id="ARBA00040743"/>
    </source>
</evidence>
<dbReference type="PANTHER" id="PTHR47529">
    <property type="entry name" value="PEPTIDYL-PROLYL CIS-TRANS ISOMERASE D"/>
    <property type="match status" value="1"/>
</dbReference>
<evidence type="ECO:0000256" key="11">
    <source>
        <dbReference type="ARBA" id="ARBA00038408"/>
    </source>
</evidence>
<evidence type="ECO:0000256" key="6">
    <source>
        <dbReference type="ARBA" id="ARBA00022989"/>
    </source>
</evidence>
<keyword evidence="3" id="KW-1003">Cell membrane</keyword>
<keyword evidence="4" id="KW-0997">Cell inner membrane</keyword>
<dbReference type="RefSeq" id="WP_074205606.1">
    <property type="nucleotide sequence ID" value="NZ_FSQW01000002.1"/>
</dbReference>
<keyword evidence="6" id="KW-1133">Transmembrane helix</keyword>
<evidence type="ECO:0000256" key="7">
    <source>
        <dbReference type="ARBA" id="ARBA00023136"/>
    </source>
</evidence>
<name>A0A1N6FZ01_9SPHN</name>
<dbReference type="Proteomes" id="UP000185192">
    <property type="component" value="Unassembled WGS sequence"/>
</dbReference>
<keyword evidence="17" id="KW-1185">Reference proteome</keyword>
<evidence type="ECO:0000256" key="5">
    <source>
        <dbReference type="ARBA" id="ARBA00022692"/>
    </source>
</evidence>
<dbReference type="GO" id="GO:0003755">
    <property type="term" value="F:peptidyl-prolyl cis-trans isomerase activity"/>
    <property type="evidence" value="ECO:0007669"/>
    <property type="project" value="UniProtKB-KW"/>
</dbReference>
<evidence type="ECO:0000256" key="1">
    <source>
        <dbReference type="ARBA" id="ARBA00004382"/>
    </source>
</evidence>
<sequence>MIGFFRRIFSSKIGLFLTFCFVGLIAVAFATADVSGSGAFGGVTGSGTAAKVGNAELTTSELGSSVNNAFRGEQRQNTSLDLKTYVEGGGFDSVLERLINSVAIAAFGNEHGMTAGKRLVDSEIASIQTFQGADGQFSEENFRRALQQQGLKEQQLRADFSRNLLAEQLLPVAGFATAVPERLVTPYASLLLETREGKIAVIPSAVFVDNSEPADAALAAFYSENSANYTIPERRTISYALFDKSRFNERINPTEEQIQGYYNLNKAQYAASEMRNIEQVILPTEAAAQALAEKVSGGMSLSAAAQSVGLSAAEVGSTTRSQFAGLASQAVADAAFRAENGGVSEPAQSALGWHIVKINGIDQNPGRTLEQARTEIIGVLTAEQIDEALAELTVQMEDAFADGSSLADVAAAEELDIQTTPKLLANGQNPEDAEYRPIPEMQRMLPIAFSMEEDSDPQVVEILPGQQYAILDVTEISAAAPPPLKSIEQLVARDYALDQGAKKAKTVADEIAAKLAEGTSLAQAMSESGVRLPRPDNIRSTRADIARQSQQGQVPPPLTLMFSMAEGTAKTLRAPQNQGWFVVQLDNIIEGDAASREDLLAATKQQFQQVFGNEYTEQFINAMKADVGVERNDSAISALKNQLVGRN</sequence>
<dbReference type="InterPro" id="IPR000297">
    <property type="entry name" value="PPIase_PpiC"/>
</dbReference>
<dbReference type="AlphaFoldDB" id="A0A1N6FZ01"/>
<evidence type="ECO:0000256" key="2">
    <source>
        <dbReference type="ARBA" id="ARBA00018370"/>
    </source>
</evidence>
<keyword evidence="7" id="KW-0472">Membrane</keyword>
<keyword evidence="5" id="KW-0812">Transmembrane</keyword>
<gene>
    <name evidence="16" type="ORF">SAMN02745824_2604</name>
</gene>
<accession>A0A1N6FZ01</accession>
<evidence type="ECO:0000256" key="13">
    <source>
        <dbReference type="ARBA" id="ARBA00042775"/>
    </source>
</evidence>
<evidence type="ECO:0000256" key="9">
    <source>
        <dbReference type="ARBA" id="ARBA00030642"/>
    </source>
</evidence>
<comment type="subcellular location">
    <subcellularLocation>
        <location evidence="1">Cell inner membrane</location>
        <topology evidence="1">Single-pass type II membrane protein</topology>
        <orientation evidence="1">Periplasmic side</orientation>
    </subcellularLocation>
</comment>
<dbReference type="Gene3D" id="3.10.50.40">
    <property type="match status" value="1"/>
</dbReference>
<dbReference type="Pfam" id="PF13145">
    <property type="entry name" value="Rotamase_2"/>
    <property type="match status" value="1"/>
</dbReference>
<keyword evidence="8" id="KW-0143">Chaperone</keyword>
<dbReference type="EMBL" id="FSQW01000002">
    <property type="protein sequence ID" value="SIO00432.1"/>
    <property type="molecule type" value="Genomic_DNA"/>
</dbReference>
<dbReference type="InterPro" id="IPR027304">
    <property type="entry name" value="Trigger_fact/SurA_dom_sf"/>
</dbReference>
<comment type="similarity">
    <text evidence="11">Belongs to the PpiD chaperone family.</text>
</comment>
<organism evidence="16 17">
    <name type="scientific">Parasphingorhabdus marina DSM 22363</name>
    <dbReference type="NCBI Taxonomy" id="1123272"/>
    <lineage>
        <taxon>Bacteria</taxon>
        <taxon>Pseudomonadati</taxon>
        <taxon>Pseudomonadota</taxon>
        <taxon>Alphaproteobacteria</taxon>
        <taxon>Sphingomonadales</taxon>
        <taxon>Sphingomonadaceae</taxon>
        <taxon>Parasphingorhabdus</taxon>
    </lineage>
</organism>
<dbReference type="Pfam" id="PF13624">
    <property type="entry name" value="SurA_N_3"/>
    <property type="match status" value="1"/>
</dbReference>
<keyword evidence="14 16" id="KW-0413">Isomerase</keyword>
<evidence type="ECO:0000256" key="3">
    <source>
        <dbReference type="ARBA" id="ARBA00022475"/>
    </source>
</evidence>
<dbReference type="Gene3D" id="1.10.4030.10">
    <property type="entry name" value="Porin chaperone SurA, peptide-binding domain"/>
    <property type="match status" value="2"/>
</dbReference>
<dbReference type="GO" id="GO:0005886">
    <property type="term" value="C:plasma membrane"/>
    <property type="evidence" value="ECO:0007669"/>
    <property type="project" value="UniProtKB-SubCell"/>
</dbReference>
<evidence type="ECO:0000256" key="10">
    <source>
        <dbReference type="ARBA" id="ARBA00031484"/>
    </source>
</evidence>
<dbReference type="PROSITE" id="PS50198">
    <property type="entry name" value="PPIC_PPIASE_2"/>
    <property type="match status" value="1"/>
</dbReference>
<reference evidence="17" key="1">
    <citation type="submission" date="2016-11" db="EMBL/GenBank/DDBJ databases">
        <authorList>
            <person name="Varghese N."/>
            <person name="Submissions S."/>
        </authorList>
    </citation>
    <scope>NUCLEOTIDE SEQUENCE [LARGE SCALE GENOMIC DNA]</scope>
    <source>
        <strain evidence="17">DSM 22363</strain>
    </source>
</reference>
<feature type="domain" description="PpiC" evidence="15">
    <location>
        <begin position="232"/>
        <end position="360"/>
    </location>
</feature>
<dbReference type="OrthoDB" id="9768393at2"/>
<dbReference type="InterPro" id="IPR046357">
    <property type="entry name" value="PPIase_dom_sf"/>
</dbReference>
<evidence type="ECO:0000313" key="16">
    <source>
        <dbReference type="EMBL" id="SIO00432.1"/>
    </source>
</evidence>
<proteinExistence type="inferred from homology"/>
<dbReference type="SUPFAM" id="SSF54534">
    <property type="entry name" value="FKBP-like"/>
    <property type="match status" value="1"/>
</dbReference>
<dbReference type="PANTHER" id="PTHR47529:SF1">
    <property type="entry name" value="PERIPLASMIC CHAPERONE PPID"/>
    <property type="match status" value="1"/>
</dbReference>
<evidence type="ECO:0000313" key="17">
    <source>
        <dbReference type="Proteomes" id="UP000185192"/>
    </source>
</evidence>
<evidence type="ECO:0000256" key="14">
    <source>
        <dbReference type="PROSITE-ProRule" id="PRU00278"/>
    </source>
</evidence>
<evidence type="ECO:0000256" key="8">
    <source>
        <dbReference type="ARBA" id="ARBA00023186"/>
    </source>
</evidence>
<dbReference type="SUPFAM" id="SSF109998">
    <property type="entry name" value="Triger factor/SurA peptide-binding domain-like"/>
    <property type="match status" value="1"/>
</dbReference>
<dbReference type="InterPro" id="IPR052029">
    <property type="entry name" value="PpiD_chaperone"/>
</dbReference>